<dbReference type="Proteomes" id="UP000807769">
    <property type="component" value="Unassembled WGS sequence"/>
</dbReference>
<dbReference type="OrthoDB" id="2664677at2759"/>
<evidence type="ECO:0000256" key="1">
    <source>
        <dbReference type="PROSITE-ProRule" id="PRU00221"/>
    </source>
</evidence>
<name>A0A9P7EEB8_9AGAM</name>
<dbReference type="PANTHER" id="PTHR19879:SF9">
    <property type="entry name" value="TRANSCRIPTION INITIATION FACTOR TFIID SUBUNIT 5"/>
    <property type="match status" value="1"/>
</dbReference>
<dbReference type="SMART" id="SM00320">
    <property type="entry name" value="WD40"/>
    <property type="match status" value="4"/>
</dbReference>
<dbReference type="InterPro" id="IPR015943">
    <property type="entry name" value="WD40/YVTN_repeat-like_dom_sf"/>
</dbReference>
<dbReference type="InterPro" id="IPR001680">
    <property type="entry name" value="WD40_rpt"/>
</dbReference>
<organism evidence="3 4">
    <name type="scientific">Suillus subaureus</name>
    <dbReference type="NCBI Taxonomy" id="48587"/>
    <lineage>
        <taxon>Eukaryota</taxon>
        <taxon>Fungi</taxon>
        <taxon>Dikarya</taxon>
        <taxon>Basidiomycota</taxon>
        <taxon>Agaricomycotina</taxon>
        <taxon>Agaricomycetes</taxon>
        <taxon>Agaricomycetidae</taxon>
        <taxon>Boletales</taxon>
        <taxon>Suillineae</taxon>
        <taxon>Suillaceae</taxon>
        <taxon>Suillus</taxon>
    </lineage>
</organism>
<gene>
    <name evidence="3" type="ORF">BJ212DRAFT_1479730</name>
</gene>
<proteinExistence type="predicted"/>
<keyword evidence="1" id="KW-0853">WD repeat</keyword>
<evidence type="ECO:0000313" key="3">
    <source>
        <dbReference type="EMBL" id="KAG1818751.1"/>
    </source>
</evidence>
<dbReference type="Pfam" id="PF00400">
    <property type="entry name" value="WD40"/>
    <property type="match status" value="4"/>
</dbReference>
<accession>A0A9P7EEB8</accession>
<keyword evidence="4" id="KW-1185">Reference proteome</keyword>
<dbReference type="PANTHER" id="PTHR19879">
    <property type="entry name" value="TRANSCRIPTION INITIATION FACTOR TFIID"/>
    <property type="match status" value="1"/>
</dbReference>
<evidence type="ECO:0000256" key="2">
    <source>
        <dbReference type="SAM" id="MobiDB-lite"/>
    </source>
</evidence>
<dbReference type="PROSITE" id="PS50082">
    <property type="entry name" value="WD_REPEATS_2"/>
    <property type="match status" value="2"/>
</dbReference>
<feature type="compositionally biased region" description="Polar residues" evidence="2">
    <location>
        <begin position="329"/>
        <end position="341"/>
    </location>
</feature>
<protein>
    <submittedName>
        <fullName evidence="3">WD40-repeat-containing domain protein</fullName>
    </submittedName>
</protein>
<feature type="repeat" description="WD" evidence="1">
    <location>
        <begin position="207"/>
        <end position="248"/>
    </location>
</feature>
<dbReference type="RefSeq" id="XP_041194623.1">
    <property type="nucleotide sequence ID" value="XM_041339943.1"/>
</dbReference>
<feature type="region of interest" description="Disordered" evidence="2">
    <location>
        <begin position="310"/>
        <end position="385"/>
    </location>
</feature>
<evidence type="ECO:0000313" key="4">
    <source>
        <dbReference type="Proteomes" id="UP000807769"/>
    </source>
</evidence>
<dbReference type="AlphaFoldDB" id="A0A9P7EEB8"/>
<feature type="region of interest" description="Disordered" evidence="2">
    <location>
        <begin position="505"/>
        <end position="535"/>
    </location>
</feature>
<feature type="compositionally biased region" description="Basic and acidic residues" evidence="2">
    <location>
        <begin position="525"/>
        <end position="535"/>
    </location>
</feature>
<feature type="repeat" description="WD" evidence="1">
    <location>
        <begin position="1"/>
        <end position="34"/>
    </location>
</feature>
<dbReference type="SUPFAM" id="SSF50978">
    <property type="entry name" value="WD40 repeat-like"/>
    <property type="match status" value="1"/>
</dbReference>
<reference evidence="3" key="1">
    <citation type="journal article" date="2020" name="New Phytol.">
        <title>Comparative genomics reveals dynamic genome evolution in host specialist ectomycorrhizal fungi.</title>
        <authorList>
            <person name="Lofgren L.A."/>
            <person name="Nguyen N.H."/>
            <person name="Vilgalys R."/>
            <person name="Ruytinx J."/>
            <person name="Liao H.L."/>
            <person name="Branco S."/>
            <person name="Kuo A."/>
            <person name="LaButti K."/>
            <person name="Lipzen A."/>
            <person name="Andreopoulos W."/>
            <person name="Pangilinan J."/>
            <person name="Riley R."/>
            <person name="Hundley H."/>
            <person name="Na H."/>
            <person name="Barry K."/>
            <person name="Grigoriev I.V."/>
            <person name="Stajich J.E."/>
            <person name="Kennedy P.G."/>
        </authorList>
    </citation>
    <scope>NUCLEOTIDE SEQUENCE</scope>
    <source>
        <strain evidence="3">MN1</strain>
    </source>
</reference>
<dbReference type="PROSITE" id="PS50294">
    <property type="entry name" value="WD_REPEATS_REGION"/>
    <property type="match status" value="1"/>
</dbReference>
<dbReference type="GeneID" id="64633959"/>
<sequence>MSIATFLDDKRIVTGSPDKTIRIWRLENGAEMMKWAVKQCIIALIILENGKQVVSAEGEFPDDLDEDDFDANIVLCWQLWVRDVESGRVVAGPLEAGHLIAVILWDTSTWQKKGHPLLCGSPVGCIRFSPTGQLGVSTDEDIQIWDLDQRKRLARFKSHHDFNDACNYSLTWTRDGAHLLSAGSKEDPVIRSWDTSTWKQAGDPWIGHDEDEPVNHIIFNPAGTILASASDDCTVRLWQFPTGTELAQFKHSDLVFHVAFSADGCSIFSGGYDNKISQLEIPEDVLIAAEIDAPASVKNEAALRKQKAKRLFNSELPGQRRNKPATYQPFDTSQGWDTHSASPFAHGGRPSSSRLPDLKTFFDGIRPSSDKEGKQKERRPKRNALKVVDVPLGTASPGDVVGVDDGIRPYVLFFYLSWFQKKKPDPPRPVYDDELDDDESDHAVLDVPIPTTRTQIDTAKKIKLTPMSFFQSQPEAGPSRLAPPVDIDAVDVPIPITRIVQHKEMELKPIASQSQAEGGPSRLVGLEDHAGERSS</sequence>
<dbReference type="EMBL" id="JABBWG010000011">
    <property type="protein sequence ID" value="KAG1818751.1"/>
    <property type="molecule type" value="Genomic_DNA"/>
</dbReference>
<dbReference type="InterPro" id="IPR036322">
    <property type="entry name" value="WD40_repeat_dom_sf"/>
</dbReference>
<dbReference type="Gene3D" id="2.130.10.10">
    <property type="entry name" value="YVTN repeat-like/Quinoprotein amine dehydrogenase"/>
    <property type="match status" value="3"/>
</dbReference>
<comment type="caution">
    <text evidence="3">The sequence shown here is derived from an EMBL/GenBank/DDBJ whole genome shotgun (WGS) entry which is preliminary data.</text>
</comment>